<sequence length="31" mass="3532">MRLQYVSVCTQSTRVILRLQPIMQSSNGNAH</sequence>
<dbReference type="EMBL" id="GBXM01071427">
    <property type="protein sequence ID" value="JAH37150.1"/>
    <property type="molecule type" value="Transcribed_RNA"/>
</dbReference>
<reference evidence="1" key="2">
    <citation type="journal article" date="2015" name="Fish Shellfish Immunol.">
        <title>Early steps in the European eel (Anguilla anguilla)-Vibrio vulnificus interaction in the gills: Role of the RtxA13 toxin.</title>
        <authorList>
            <person name="Callol A."/>
            <person name="Pajuelo D."/>
            <person name="Ebbesson L."/>
            <person name="Teles M."/>
            <person name="MacKenzie S."/>
            <person name="Amaro C."/>
        </authorList>
    </citation>
    <scope>NUCLEOTIDE SEQUENCE</scope>
</reference>
<protein>
    <submittedName>
        <fullName evidence="1">Uncharacterized protein</fullName>
    </submittedName>
</protein>
<proteinExistence type="predicted"/>
<organism evidence="1">
    <name type="scientific">Anguilla anguilla</name>
    <name type="common">European freshwater eel</name>
    <name type="synonym">Muraena anguilla</name>
    <dbReference type="NCBI Taxonomy" id="7936"/>
    <lineage>
        <taxon>Eukaryota</taxon>
        <taxon>Metazoa</taxon>
        <taxon>Chordata</taxon>
        <taxon>Craniata</taxon>
        <taxon>Vertebrata</taxon>
        <taxon>Euteleostomi</taxon>
        <taxon>Actinopterygii</taxon>
        <taxon>Neopterygii</taxon>
        <taxon>Teleostei</taxon>
        <taxon>Anguilliformes</taxon>
        <taxon>Anguillidae</taxon>
        <taxon>Anguilla</taxon>
    </lineage>
</organism>
<evidence type="ECO:0000313" key="1">
    <source>
        <dbReference type="EMBL" id="JAH37150.1"/>
    </source>
</evidence>
<dbReference type="EMBL" id="GBXM01046549">
    <property type="protein sequence ID" value="JAH62028.1"/>
    <property type="molecule type" value="Transcribed_RNA"/>
</dbReference>
<dbReference type="AlphaFoldDB" id="A0A0E9S8Y7"/>
<accession>A0A0E9S8Y7</accession>
<name>A0A0E9S8Y7_ANGAN</name>
<reference evidence="1" key="1">
    <citation type="submission" date="2014-11" db="EMBL/GenBank/DDBJ databases">
        <authorList>
            <person name="Amaro Gonzalez C."/>
        </authorList>
    </citation>
    <scope>NUCLEOTIDE SEQUENCE</scope>
</reference>